<dbReference type="OrthoDB" id="9777057at2"/>
<dbReference type="RefSeq" id="WP_058967100.1">
    <property type="nucleotide sequence ID" value="NZ_CABKVM010000019.1"/>
</dbReference>
<keyword evidence="2" id="KW-0472">Membrane</keyword>
<protein>
    <submittedName>
        <fullName evidence="5">2-desacetyl-2-hydroxyethyl bacteriochlorophyllide A dehydrogenase</fullName>
    </submittedName>
</protein>
<keyword evidence="2" id="KW-0812">Transmembrane</keyword>
<dbReference type="InterPro" id="IPR013149">
    <property type="entry name" value="ADH-like_C"/>
</dbReference>
<evidence type="ECO:0000313" key="6">
    <source>
        <dbReference type="Proteomes" id="UP000295184"/>
    </source>
</evidence>
<gene>
    <name evidence="5" type="ORF">EDD77_15710</name>
</gene>
<accession>A0A4R1QCS2</accession>
<evidence type="ECO:0000259" key="3">
    <source>
        <dbReference type="Pfam" id="PF00107"/>
    </source>
</evidence>
<feature type="transmembrane region" description="Helical" evidence="2">
    <location>
        <begin position="161"/>
        <end position="183"/>
    </location>
</feature>
<dbReference type="Proteomes" id="UP000295184">
    <property type="component" value="Unassembled WGS sequence"/>
</dbReference>
<evidence type="ECO:0000313" key="5">
    <source>
        <dbReference type="EMBL" id="TCL48483.1"/>
    </source>
</evidence>
<dbReference type="SUPFAM" id="SSF51735">
    <property type="entry name" value="NAD(P)-binding Rossmann-fold domains"/>
    <property type="match status" value="1"/>
</dbReference>
<evidence type="ECO:0000256" key="2">
    <source>
        <dbReference type="SAM" id="Phobius"/>
    </source>
</evidence>
<dbReference type="EMBL" id="SLUM01000057">
    <property type="protein sequence ID" value="TCL48483.1"/>
    <property type="molecule type" value="Genomic_DNA"/>
</dbReference>
<evidence type="ECO:0000259" key="4">
    <source>
        <dbReference type="Pfam" id="PF08240"/>
    </source>
</evidence>
<proteinExistence type="predicted"/>
<name>A0A4R1QCS2_9FIRM</name>
<dbReference type="AlphaFoldDB" id="A0A4R1QCS2"/>
<dbReference type="GO" id="GO:0016491">
    <property type="term" value="F:oxidoreductase activity"/>
    <property type="evidence" value="ECO:0007669"/>
    <property type="project" value="UniProtKB-KW"/>
</dbReference>
<organism evidence="5 6">
    <name type="scientific">Allofournierella massiliensis</name>
    <dbReference type="NCBI Taxonomy" id="1650663"/>
    <lineage>
        <taxon>Bacteria</taxon>
        <taxon>Bacillati</taxon>
        <taxon>Bacillota</taxon>
        <taxon>Clostridia</taxon>
        <taxon>Eubacteriales</taxon>
        <taxon>Oscillospiraceae</taxon>
        <taxon>Allofournierella</taxon>
    </lineage>
</organism>
<keyword evidence="2" id="KW-1133">Transmembrane helix</keyword>
<dbReference type="SUPFAM" id="SSF50129">
    <property type="entry name" value="GroES-like"/>
    <property type="match status" value="1"/>
</dbReference>
<dbReference type="Gene3D" id="3.90.180.10">
    <property type="entry name" value="Medium-chain alcohol dehydrogenases, catalytic domain"/>
    <property type="match status" value="1"/>
</dbReference>
<keyword evidence="1" id="KW-0560">Oxidoreductase</keyword>
<dbReference type="InterPro" id="IPR036291">
    <property type="entry name" value="NAD(P)-bd_dom_sf"/>
</dbReference>
<dbReference type="Pfam" id="PF08240">
    <property type="entry name" value="ADH_N"/>
    <property type="match status" value="1"/>
</dbReference>
<comment type="caution">
    <text evidence="5">The sequence shown here is derived from an EMBL/GenBank/DDBJ whole genome shotgun (WGS) entry which is preliminary data.</text>
</comment>
<feature type="domain" description="Alcohol dehydrogenase-like N-terminal" evidence="4">
    <location>
        <begin position="24"/>
        <end position="113"/>
    </location>
</feature>
<dbReference type="InterPro" id="IPR050129">
    <property type="entry name" value="Zn_alcohol_dh"/>
</dbReference>
<dbReference type="PANTHER" id="PTHR43401:SF2">
    <property type="entry name" value="L-THREONINE 3-DEHYDROGENASE"/>
    <property type="match status" value="1"/>
</dbReference>
<dbReference type="Gene3D" id="3.40.50.720">
    <property type="entry name" value="NAD(P)-binding Rossmann-like Domain"/>
    <property type="match status" value="1"/>
</dbReference>
<dbReference type="InterPro" id="IPR011032">
    <property type="entry name" value="GroES-like_sf"/>
</dbReference>
<feature type="domain" description="Alcohol dehydrogenase-like C-terminal" evidence="3">
    <location>
        <begin position="170"/>
        <end position="296"/>
    </location>
</feature>
<dbReference type="InterPro" id="IPR013154">
    <property type="entry name" value="ADH-like_N"/>
</dbReference>
<reference evidence="5 6" key="1">
    <citation type="submission" date="2019-03" db="EMBL/GenBank/DDBJ databases">
        <title>Genomic Encyclopedia of Type Strains, Phase IV (KMG-IV): sequencing the most valuable type-strain genomes for metagenomic binning, comparative biology and taxonomic classification.</title>
        <authorList>
            <person name="Goeker M."/>
        </authorList>
    </citation>
    <scope>NUCLEOTIDE SEQUENCE [LARGE SCALE GENOMIC DNA]</scope>
    <source>
        <strain evidence="5 6">DSM 100451</strain>
    </source>
</reference>
<dbReference type="PANTHER" id="PTHR43401">
    <property type="entry name" value="L-THREONINE 3-DEHYDROGENASE"/>
    <property type="match status" value="1"/>
</dbReference>
<dbReference type="Pfam" id="PF00107">
    <property type="entry name" value="ADH_zinc_N"/>
    <property type="match status" value="1"/>
</dbReference>
<dbReference type="STRING" id="1650663.GCA_001486665_03507"/>
<evidence type="ECO:0000256" key="1">
    <source>
        <dbReference type="ARBA" id="ARBA00023002"/>
    </source>
</evidence>
<sequence>MKAAIYEGKEQIQLKELPLPEIGERDVLIQNIYSSVCGTDTAVFFGGPGTGHKVTVGGEFGHETVSRVVKIGNLVTDFTIGERVYPYPLCAKNDPSRAGTLGGFSEYILVPQARRNVSLYPVDERISDRLASLIEPFTVGCRAARRGMIPAGEGRYLSGQFAVVFGCGTIGIAAAAAFSYFGMARVMLCDFSDFRLNLAKRLGFAVCNPAREDFRARALDYFGTAPSLSGQTANIDCWLDAAGAPSILEDFLRSGKIESRFVSVGVNNAPRTIDLLHMTYAQQSIIGSGGYMPQDVWDVQHIMTCGRWDLESIITHEFPLDQLETAIRTAADVDHAGNVVIHVCSDS</sequence>